<dbReference type="AlphaFoldDB" id="A0AB36CKX5"/>
<keyword evidence="2" id="KW-0378">Hydrolase</keyword>
<dbReference type="SUPFAM" id="SSF54060">
    <property type="entry name" value="His-Me finger endonucleases"/>
    <property type="match status" value="1"/>
</dbReference>
<keyword evidence="2" id="KW-0255">Endonuclease</keyword>
<dbReference type="Pfam" id="PF13392">
    <property type="entry name" value="HNH_3"/>
    <property type="match status" value="1"/>
</dbReference>
<evidence type="ECO:0000313" key="3">
    <source>
        <dbReference type="Proteomes" id="UP000544551"/>
    </source>
</evidence>
<gene>
    <name evidence="2" type="ORF">HF853_07830</name>
</gene>
<reference evidence="2 3" key="1">
    <citation type="submission" date="2020-04" db="EMBL/GenBank/DDBJ databases">
        <authorList>
            <person name="Hitch T.C.A."/>
            <person name="Wylensek D."/>
            <person name="Clavel T."/>
        </authorList>
    </citation>
    <scope>NUCLEOTIDE SEQUENCE [LARGE SCALE GENOMIC DNA]</scope>
    <source>
        <strain evidence="2 3">BL-383-APC-3D</strain>
    </source>
</reference>
<organism evidence="2 3">
    <name type="scientific">Corynebacterium stationis</name>
    <dbReference type="NCBI Taxonomy" id="1705"/>
    <lineage>
        <taxon>Bacteria</taxon>
        <taxon>Bacillati</taxon>
        <taxon>Actinomycetota</taxon>
        <taxon>Actinomycetes</taxon>
        <taxon>Mycobacteriales</taxon>
        <taxon>Corynebacteriaceae</taxon>
        <taxon>Corynebacterium</taxon>
    </lineage>
</organism>
<keyword evidence="2" id="KW-0540">Nuclease</keyword>
<feature type="domain" description="HNH nuclease" evidence="1">
    <location>
        <begin position="107"/>
        <end position="151"/>
    </location>
</feature>
<comment type="caution">
    <text evidence="2">The sequence shown here is derived from an EMBL/GenBank/DDBJ whole genome shotgun (WGS) entry which is preliminary data.</text>
</comment>
<dbReference type="Proteomes" id="UP000544551">
    <property type="component" value="Unassembled WGS sequence"/>
</dbReference>
<sequence>MEFKPRKKRQPAVIVECDWCGTEITRYPSRIKDRNYCSRACLAKNHSKVHNPDGYKKLKDYSAQSKNMARINRELNPTRMTPEVRAKLRQSHLGKGKGISYEKTHGRHTHRIVMEQKLGRPLREEEIVHHIDGDHRNNDPDNLMVLTRSEHVNLHRAQGDLRRKSG</sequence>
<dbReference type="InterPro" id="IPR044925">
    <property type="entry name" value="His-Me_finger_sf"/>
</dbReference>
<dbReference type="EMBL" id="JABAFZ010000006">
    <property type="protein sequence ID" value="NME89575.1"/>
    <property type="molecule type" value="Genomic_DNA"/>
</dbReference>
<evidence type="ECO:0000313" key="2">
    <source>
        <dbReference type="EMBL" id="NME89575.1"/>
    </source>
</evidence>
<dbReference type="GO" id="GO:0004519">
    <property type="term" value="F:endonuclease activity"/>
    <property type="evidence" value="ECO:0007669"/>
    <property type="project" value="UniProtKB-KW"/>
</dbReference>
<protein>
    <submittedName>
        <fullName evidence="2">HNH endonuclease</fullName>
    </submittedName>
</protein>
<dbReference type="Gene3D" id="3.90.75.20">
    <property type="match status" value="1"/>
</dbReference>
<accession>A0AB36CKX5</accession>
<dbReference type="CDD" id="cd00085">
    <property type="entry name" value="HNHc"/>
    <property type="match status" value="1"/>
</dbReference>
<evidence type="ECO:0000259" key="1">
    <source>
        <dbReference type="Pfam" id="PF13392"/>
    </source>
</evidence>
<dbReference type="InterPro" id="IPR003615">
    <property type="entry name" value="HNH_nuc"/>
</dbReference>
<proteinExistence type="predicted"/>
<name>A0AB36CKX5_9CORY</name>